<evidence type="ECO:0000313" key="2">
    <source>
        <dbReference type="Proteomes" id="UP000573603"/>
    </source>
</evidence>
<protein>
    <submittedName>
        <fullName evidence="1">Uncharacterized protein</fullName>
    </submittedName>
</protein>
<name>A0A8H5EBG7_9HYPO</name>
<proteinExistence type="predicted"/>
<sequence length="88" mass="9875">MGTASGKGINVSEYGWDTVGSKMGNWSILVHKSGHTFGLRNYINGMRNETSICSIFWLPPNLTKQMVMEPTDQGAHIPKITRFEGWFI</sequence>
<evidence type="ECO:0000313" key="1">
    <source>
        <dbReference type="EMBL" id="KAF5254103.1"/>
    </source>
</evidence>
<dbReference type="Proteomes" id="UP000573603">
    <property type="component" value="Unassembled WGS sequence"/>
</dbReference>
<comment type="caution">
    <text evidence="1">The sequence shown here is derived from an EMBL/GenBank/DDBJ whole genome shotgun (WGS) entry which is preliminary data.</text>
</comment>
<gene>
    <name evidence="1" type="ORF">FANTH_985</name>
</gene>
<accession>A0A8H5EBG7</accession>
<dbReference type="AlphaFoldDB" id="A0A8H5EBG7"/>
<keyword evidence="2" id="KW-1185">Reference proteome</keyword>
<reference evidence="1 2" key="1">
    <citation type="journal article" date="2020" name="BMC Genomics">
        <title>Correction to: Identification and distribution of gene clusters required for synthesis of sphingolipid metabolism inhibitors in diverse species of the filamentous fungus Fusarium.</title>
        <authorList>
            <person name="Kim H.S."/>
            <person name="Lohmar J.M."/>
            <person name="Busman M."/>
            <person name="Brown D.W."/>
            <person name="Naumann T.A."/>
            <person name="Divon H.H."/>
            <person name="Lysoe E."/>
            <person name="Uhlig S."/>
            <person name="Proctor R.H."/>
        </authorList>
    </citation>
    <scope>NUCLEOTIDE SEQUENCE [LARGE SCALE GENOMIC DNA]</scope>
    <source>
        <strain evidence="1 2">NRRL 25214</strain>
    </source>
</reference>
<dbReference type="EMBL" id="JABEVY010000026">
    <property type="protein sequence ID" value="KAF5254103.1"/>
    <property type="molecule type" value="Genomic_DNA"/>
</dbReference>
<organism evidence="1 2">
    <name type="scientific">Fusarium anthophilum</name>
    <dbReference type="NCBI Taxonomy" id="48485"/>
    <lineage>
        <taxon>Eukaryota</taxon>
        <taxon>Fungi</taxon>
        <taxon>Dikarya</taxon>
        <taxon>Ascomycota</taxon>
        <taxon>Pezizomycotina</taxon>
        <taxon>Sordariomycetes</taxon>
        <taxon>Hypocreomycetidae</taxon>
        <taxon>Hypocreales</taxon>
        <taxon>Nectriaceae</taxon>
        <taxon>Fusarium</taxon>
        <taxon>Fusarium fujikuroi species complex</taxon>
    </lineage>
</organism>